<dbReference type="Gene3D" id="3.30.160.60">
    <property type="entry name" value="Classic Zinc Finger"/>
    <property type="match status" value="1"/>
</dbReference>
<evidence type="ECO:0000259" key="3">
    <source>
        <dbReference type="PROSITE" id="PS50157"/>
    </source>
</evidence>
<keyword evidence="1" id="KW-0862">Zinc</keyword>
<dbReference type="SUPFAM" id="SSF57667">
    <property type="entry name" value="beta-beta-alpha zinc fingers"/>
    <property type="match status" value="1"/>
</dbReference>
<accession>A0A6A6DJF0</accession>
<dbReference type="GO" id="GO:0008270">
    <property type="term" value="F:zinc ion binding"/>
    <property type="evidence" value="ECO:0007669"/>
    <property type="project" value="UniProtKB-KW"/>
</dbReference>
<evidence type="ECO:0000313" key="5">
    <source>
        <dbReference type="Proteomes" id="UP000800200"/>
    </source>
</evidence>
<dbReference type="PROSITE" id="PS00028">
    <property type="entry name" value="ZINC_FINGER_C2H2_1"/>
    <property type="match status" value="2"/>
</dbReference>
<dbReference type="GO" id="GO:0000981">
    <property type="term" value="F:DNA-binding transcription factor activity, RNA polymerase II-specific"/>
    <property type="evidence" value="ECO:0007669"/>
    <property type="project" value="TreeGrafter"/>
</dbReference>
<dbReference type="InterPro" id="IPR013087">
    <property type="entry name" value="Znf_C2H2_type"/>
</dbReference>
<dbReference type="Pfam" id="PF00096">
    <property type="entry name" value="zf-C2H2"/>
    <property type="match status" value="1"/>
</dbReference>
<gene>
    <name evidence="4" type="ORF">K469DRAFT_693882</name>
</gene>
<reference evidence="4" key="1">
    <citation type="journal article" date="2020" name="Stud. Mycol.">
        <title>101 Dothideomycetes genomes: a test case for predicting lifestyles and emergence of pathogens.</title>
        <authorList>
            <person name="Haridas S."/>
            <person name="Albert R."/>
            <person name="Binder M."/>
            <person name="Bloem J."/>
            <person name="Labutti K."/>
            <person name="Salamov A."/>
            <person name="Andreopoulos B."/>
            <person name="Baker S."/>
            <person name="Barry K."/>
            <person name="Bills G."/>
            <person name="Bluhm B."/>
            <person name="Cannon C."/>
            <person name="Castanera R."/>
            <person name="Culley D."/>
            <person name="Daum C."/>
            <person name="Ezra D."/>
            <person name="Gonzalez J."/>
            <person name="Henrissat B."/>
            <person name="Kuo A."/>
            <person name="Liang C."/>
            <person name="Lipzen A."/>
            <person name="Lutzoni F."/>
            <person name="Magnuson J."/>
            <person name="Mondo S."/>
            <person name="Nolan M."/>
            <person name="Ohm R."/>
            <person name="Pangilinan J."/>
            <person name="Park H.-J."/>
            <person name="Ramirez L."/>
            <person name="Alfaro M."/>
            <person name="Sun H."/>
            <person name="Tritt A."/>
            <person name="Yoshinaga Y."/>
            <person name="Zwiers L.-H."/>
            <person name="Turgeon B."/>
            <person name="Goodwin S."/>
            <person name="Spatafora J."/>
            <person name="Crous P."/>
            <person name="Grigoriev I."/>
        </authorList>
    </citation>
    <scope>NUCLEOTIDE SEQUENCE</scope>
    <source>
        <strain evidence="4">CBS 207.26</strain>
    </source>
</reference>
<dbReference type="GO" id="GO:0000978">
    <property type="term" value="F:RNA polymerase II cis-regulatory region sequence-specific DNA binding"/>
    <property type="evidence" value="ECO:0007669"/>
    <property type="project" value="TreeGrafter"/>
</dbReference>
<dbReference type="SMART" id="SM00355">
    <property type="entry name" value="ZnF_C2H2"/>
    <property type="match status" value="2"/>
</dbReference>
<evidence type="ECO:0000256" key="1">
    <source>
        <dbReference type="PROSITE-ProRule" id="PRU00042"/>
    </source>
</evidence>
<evidence type="ECO:0000313" key="4">
    <source>
        <dbReference type="EMBL" id="KAF2179634.1"/>
    </source>
</evidence>
<dbReference type="PANTHER" id="PTHR46105:SF28">
    <property type="entry name" value="ZINC FINGER PROTEIN 37-LIKE"/>
    <property type="match status" value="1"/>
</dbReference>
<feature type="compositionally biased region" description="Low complexity" evidence="2">
    <location>
        <begin position="94"/>
        <end position="107"/>
    </location>
</feature>
<sequence length="399" mass="44639">MDGSLAASCASLPLNFVDAVLLKARRKDKAKKKLVGHVRESLQKDRSYMPLPTRQLGLLYWTKISDPSEGGDRTKFLSTTTSCVLNVVLEHRTTSSSPSPERPTNSPYQMFRSSASRTDSQDIEPHCEEGDMFSKQYTRQLSIDSPPSYHSILTSTTLESPICSPQPLPLMNVAEWEILEPAPNMWSCDDSIEIGYPASDSLALPEPPLYQTLPAAKDFDNQIMVETTETGSLYTLSNTASSNIPSRIFRVPLSVLSVGAPYTDQQLEIPQGMLSENMMSEAMLDVRGVPMNSGDINGNFRTYESCSSPFLQSSQNVSVDIKEPGRIKGVPHVDDSAETTRQYKCRNCTRSFVKRRWLERHEVIHLKPHLCNICGMRFGRNDQRKQHYLTHVAGLSKKS</sequence>
<organism evidence="4 5">
    <name type="scientific">Zopfia rhizophila CBS 207.26</name>
    <dbReference type="NCBI Taxonomy" id="1314779"/>
    <lineage>
        <taxon>Eukaryota</taxon>
        <taxon>Fungi</taxon>
        <taxon>Dikarya</taxon>
        <taxon>Ascomycota</taxon>
        <taxon>Pezizomycotina</taxon>
        <taxon>Dothideomycetes</taxon>
        <taxon>Dothideomycetes incertae sedis</taxon>
        <taxon>Zopfiaceae</taxon>
        <taxon>Zopfia</taxon>
    </lineage>
</organism>
<feature type="domain" description="C2H2-type" evidence="3">
    <location>
        <begin position="343"/>
        <end position="365"/>
    </location>
</feature>
<dbReference type="EMBL" id="ML994664">
    <property type="protein sequence ID" value="KAF2179634.1"/>
    <property type="molecule type" value="Genomic_DNA"/>
</dbReference>
<name>A0A6A6DJF0_9PEZI</name>
<protein>
    <recommendedName>
        <fullName evidence="3">C2H2-type domain-containing protein</fullName>
    </recommendedName>
</protein>
<dbReference type="OrthoDB" id="8685330at2759"/>
<dbReference type="InterPro" id="IPR050457">
    <property type="entry name" value="ZnFinger_BTB_dom_contain"/>
</dbReference>
<dbReference type="InterPro" id="IPR036236">
    <property type="entry name" value="Znf_C2H2_sf"/>
</dbReference>
<keyword evidence="1" id="KW-0479">Metal-binding</keyword>
<evidence type="ECO:0000256" key="2">
    <source>
        <dbReference type="SAM" id="MobiDB-lite"/>
    </source>
</evidence>
<keyword evidence="1" id="KW-0863">Zinc-finger</keyword>
<dbReference type="PROSITE" id="PS50157">
    <property type="entry name" value="ZINC_FINGER_C2H2_2"/>
    <property type="match status" value="1"/>
</dbReference>
<dbReference type="PANTHER" id="PTHR46105">
    <property type="entry name" value="AGAP004733-PA"/>
    <property type="match status" value="1"/>
</dbReference>
<proteinExistence type="predicted"/>
<dbReference type="AlphaFoldDB" id="A0A6A6DJF0"/>
<feature type="region of interest" description="Disordered" evidence="2">
    <location>
        <begin position="91"/>
        <end position="125"/>
    </location>
</feature>
<dbReference type="Proteomes" id="UP000800200">
    <property type="component" value="Unassembled WGS sequence"/>
</dbReference>
<keyword evidence="5" id="KW-1185">Reference proteome</keyword>